<dbReference type="Proteomes" id="UP000269945">
    <property type="component" value="Unassembled WGS sequence"/>
</dbReference>
<evidence type="ECO:0000256" key="1">
    <source>
        <dbReference type="SAM" id="MobiDB-lite"/>
    </source>
</evidence>
<evidence type="ECO:0000313" key="3">
    <source>
        <dbReference type="Proteomes" id="UP000269945"/>
    </source>
</evidence>
<protein>
    <submittedName>
        <fullName evidence="2">Uncharacterized protein</fullName>
    </submittedName>
</protein>
<feature type="region of interest" description="Disordered" evidence="1">
    <location>
        <begin position="1"/>
        <end position="49"/>
    </location>
</feature>
<name>A0A9X9PX51_GULGU</name>
<dbReference type="EMBL" id="CYRY02006354">
    <property type="protein sequence ID" value="VCW70780.1"/>
    <property type="molecule type" value="Genomic_DNA"/>
</dbReference>
<accession>A0A9X9PX51</accession>
<reference evidence="2 3" key="1">
    <citation type="submission" date="2018-10" db="EMBL/GenBank/DDBJ databases">
        <authorList>
            <person name="Ekblom R."/>
            <person name="Jareborg N."/>
        </authorList>
    </citation>
    <scope>NUCLEOTIDE SEQUENCE [LARGE SCALE GENOMIC DNA]</scope>
    <source>
        <tissue evidence="2">Muscle</tissue>
    </source>
</reference>
<sequence length="127" mass="14543">ESRSQSKSPRGTPARVKSESRSGSCSPSRVSKHSESHSRSRSKSRLWKGQMEWSWTVEEFEWIILLSRERTHLHLASTWADQLIVAVVEVEEVTGIEILTMIEDMIVDMTDMKTMITGTEEDHLLLT</sequence>
<comment type="caution">
    <text evidence="2">The sequence shown here is derived from an EMBL/GenBank/DDBJ whole genome shotgun (WGS) entry which is preliminary data.</text>
</comment>
<feature type="non-terminal residue" evidence="2">
    <location>
        <position position="1"/>
    </location>
</feature>
<gene>
    <name evidence="2" type="ORF">BN2614_LOCUS1</name>
</gene>
<evidence type="ECO:0000313" key="2">
    <source>
        <dbReference type="EMBL" id="VCW70780.1"/>
    </source>
</evidence>
<proteinExistence type="predicted"/>
<organism evidence="2 3">
    <name type="scientific">Gulo gulo</name>
    <name type="common">Wolverine</name>
    <name type="synonym">Gluton</name>
    <dbReference type="NCBI Taxonomy" id="48420"/>
    <lineage>
        <taxon>Eukaryota</taxon>
        <taxon>Metazoa</taxon>
        <taxon>Chordata</taxon>
        <taxon>Craniata</taxon>
        <taxon>Vertebrata</taxon>
        <taxon>Euteleostomi</taxon>
        <taxon>Mammalia</taxon>
        <taxon>Eutheria</taxon>
        <taxon>Laurasiatheria</taxon>
        <taxon>Carnivora</taxon>
        <taxon>Caniformia</taxon>
        <taxon>Musteloidea</taxon>
        <taxon>Mustelidae</taxon>
        <taxon>Guloninae</taxon>
        <taxon>Gulo</taxon>
    </lineage>
</organism>
<dbReference type="AlphaFoldDB" id="A0A9X9PX51"/>
<feature type="non-terminal residue" evidence="2">
    <location>
        <position position="127"/>
    </location>
</feature>
<keyword evidence="3" id="KW-1185">Reference proteome</keyword>